<evidence type="ECO:0000256" key="1">
    <source>
        <dbReference type="SAM" id="SignalP"/>
    </source>
</evidence>
<keyword evidence="1" id="KW-0732">Signal</keyword>
<name>A0A7V5CS29_9BACT</name>
<sequence>MKRRFSIAMLAAVGLMLCGGAMGFAQAVPSAPAETSSTRAQALQILDRFTYGPQPGEVDAVMREGWRAWFKQQLEPQSIPDAEFEARMRQFPALTLTPSALLAELPSAPMVRRIADGKMAYSGDWMTAGLEEVLVMKYREKQHQKGGKKLHDGAAAASMQARMSNGTDMDTNQDGADAVAQANGMARRMLALPAGQRMRAIMNLPVEQRALLAEKVAGPVRQRLLAGFAPREREVFLAMGRGPDAVVVADNELQQAEVLGAILSTRQLQAVMTDFWFNHFNVYFRKGADQWYTPGYVREVIEPYALDKFPDLLLATAQSPAMLFYLDNWLSVGPDSPAAARAKDGKRRPSGINENYGREVMELHTVGVEGGYSQADVIALAKIMTGWTINQPYRGGDAAYMPQRHEPGSVEWYGHTVRDTGYNEGRDALLWLARQPATAHHISYELAQRFVSDDPPPALVDAMAKTYLRTDGDIRKILWTMVNRPEFWAAKDEHNKVKTPLDFVASAFRATGTYPTQPEVLVQTLARMGEPLYLCLPPTGYEWTAADWMNTGALVARLNFSMQLAGDHLGGMKLHPEELLAEAETPQVQPAAYERDGNASSQMIALEEALLGRRASSRTEQVIARQLAKMPRASEPQKIKMMTALLLGSPEFQMR</sequence>
<reference evidence="2" key="1">
    <citation type="journal article" date="2020" name="mSystems">
        <title>Genome- and Community-Level Interaction Insights into Carbon Utilization and Element Cycling Functions of Hydrothermarchaeota in Hydrothermal Sediment.</title>
        <authorList>
            <person name="Zhou Z."/>
            <person name="Liu Y."/>
            <person name="Xu W."/>
            <person name="Pan J."/>
            <person name="Luo Z.H."/>
            <person name="Li M."/>
        </authorList>
    </citation>
    <scope>NUCLEOTIDE SEQUENCE [LARGE SCALE GENOMIC DNA]</scope>
    <source>
        <strain evidence="2">SpSt-855</strain>
    </source>
</reference>
<comment type="caution">
    <text evidence="2">The sequence shown here is derived from an EMBL/GenBank/DDBJ whole genome shotgun (WGS) entry which is preliminary data.</text>
</comment>
<dbReference type="EMBL" id="DTKL01000011">
    <property type="protein sequence ID" value="HGY93343.1"/>
    <property type="molecule type" value="Genomic_DNA"/>
</dbReference>
<accession>A0A7V5CS29</accession>
<gene>
    <name evidence="2" type="ORF">ENW50_01435</name>
</gene>
<dbReference type="Pfam" id="PF08811">
    <property type="entry name" value="DUF1800"/>
    <property type="match status" value="1"/>
</dbReference>
<protein>
    <submittedName>
        <fullName evidence="2">DUF1800 domain-containing protein</fullName>
    </submittedName>
</protein>
<feature type="signal peptide" evidence="1">
    <location>
        <begin position="1"/>
        <end position="27"/>
    </location>
</feature>
<organism evidence="2">
    <name type="scientific">Acidobacterium capsulatum</name>
    <dbReference type="NCBI Taxonomy" id="33075"/>
    <lineage>
        <taxon>Bacteria</taxon>
        <taxon>Pseudomonadati</taxon>
        <taxon>Acidobacteriota</taxon>
        <taxon>Terriglobia</taxon>
        <taxon>Terriglobales</taxon>
        <taxon>Acidobacteriaceae</taxon>
        <taxon>Acidobacterium</taxon>
    </lineage>
</organism>
<feature type="chain" id="PRO_5030811347" evidence="1">
    <location>
        <begin position="28"/>
        <end position="655"/>
    </location>
</feature>
<evidence type="ECO:0000313" key="2">
    <source>
        <dbReference type="EMBL" id="HGY93343.1"/>
    </source>
</evidence>
<proteinExistence type="predicted"/>
<dbReference type="InterPro" id="IPR014917">
    <property type="entry name" value="DUF1800"/>
</dbReference>
<dbReference type="AlphaFoldDB" id="A0A7V5CS29"/>